<reference evidence="1 2" key="1">
    <citation type="submission" date="2019-02" db="EMBL/GenBank/DDBJ databases">
        <title>Genomic Encyclopedia of Archaeal and Bacterial Type Strains, Phase II (KMG-II): from individual species to whole genera.</title>
        <authorList>
            <person name="Goeker M."/>
        </authorList>
    </citation>
    <scope>NUCLEOTIDE SEQUENCE [LARGE SCALE GENOMIC DNA]</scope>
    <source>
        <strain evidence="1 2">DSM 18101</strain>
    </source>
</reference>
<accession>A0A4Q7YQW1</accession>
<dbReference type="PANTHER" id="PTHR10668:SF103">
    <property type="entry name" value="PYRIDINE NUCLEOTIDE-DISULFIDE OXIDOREDUCTASE DOMAIN-CONTAINING PROTEIN 2"/>
    <property type="match status" value="1"/>
</dbReference>
<name>A0A4Q7YQW1_9BACT</name>
<proteinExistence type="predicted"/>
<dbReference type="SUPFAM" id="SSF51905">
    <property type="entry name" value="FAD/NAD(P)-binding domain"/>
    <property type="match status" value="1"/>
</dbReference>
<dbReference type="AlphaFoldDB" id="A0A4Q7YQW1"/>
<evidence type="ECO:0000313" key="2">
    <source>
        <dbReference type="Proteomes" id="UP000292958"/>
    </source>
</evidence>
<dbReference type="Gene3D" id="3.50.50.60">
    <property type="entry name" value="FAD/NAD(P)-binding domain"/>
    <property type="match status" value="2"/>
</dbReference>
<keyword evidence="2" id="KW-1185">Reference proteome</keyword>
<dbReference type="PANTHER" id="PTHR10668">
    <property type="entry name" value="PHYTOENE DEHYDROGENASE"/>
    <property type="match status" value="1"/>
</dbReference>
<gene>
    <name evidence="1" type="ORF">BDD14_0667</name>
</gene>
<organism evidence="1 2">
    <name type="scientific">Edaphobacter modestus</name>
    <dbReference type="NCBI Taxonomy" id="388466"/>
    <lineage>
        <taxon>Bacteria</taxon>
        <taxon>Pseudomonadati</taxon>
        <taxon>Acidobacteriota</taxon>
        <taxon>Terriglobia</taxon>
        <taxon>Terriglobales</taxon>
        <taxon>Acidobacteriaceae</taxon>
        <taxon>Edaphobacter</taxon>
    </lineage>
</organism>
<dbReference type="Pfam" id="PF13450">
    <property type="entry name" value="NAD_binding_8"/>
    <property type="match status" value="1"/>
</dbReference>
<dbReference type="InterPro" id="IPR036188">
    <property type="entry name" value="FAD/NAD-bd_sf"/>
</dbReference>
<dbReference type="Proteomes" id="UP000292958">
    <property type="component" value="Unassembled WGS sequence"/>
</dbReference>
<comment type="caution">
    <text evidence="1">The sequence shown here is derived from an EMBL/GenBank/DDBJ whole genome shotgun (WGS) entry which is preliminary data.</text>
</comment>
<dbReference type="EMBL" id="SHKW01000001">
    <property type="protein sequence ID" value="RZU39301.1"/>
    <property type="molecule type" value="Genomic_DNA"/>
</dbReference>
<protein>
    <submittedName>
        <fullName evidence="1">Phytoene dehydrogenase-like protein</fullName>
    </submittedName>
</protein>
<evidence type="ECO:0000313" key="1">
    <source>
        <dbReference type="EMBL" id="RZU39301.1"/>
    </source>
</evidence>
<sequence length="578" mass="62959">MNICDRITSGWRTIQIFTRLHFHRFLLCYLKLGVDTAIMSATAAILGKVGLPAPLKEIAARRWDVIVIGAGHNGLACATYLARAGQQVLVLESRERVGGACTIEEPFPGVRMSPCAYLAGLLHPLVIKELGLPSRGFDWTPAVNGLFVPFLDGSSIQLWDDDTRCEEEVRRFSSRDVEGWRAMNDVIRRLRDTLRPASVFFADDPHADSKDLWIGDAPTQERLEDLLAGDTEASSLLFNWSMAEFVERYLIDERLQSAYLGQGVIGTNASPFDAGTASIRFHHSSGRLGGMPGMWGYVKGGMGMVSFYFCDAAREAGAVVAAGVNVTRILPEEGVLLESGEHITAPVIVSNADPIRTLSMLDAFADSAWAERVRSVPIEGCTVKLNVLLRELPNFTSRPGILEPHHYGQINAPLTKTEWKASYAAARAGHLPEQLWCELYFQSAHDASVAPAGLHTMSVFAQYVPYTFTSGSWDGHRGEAKTLALGSIGRFCSNLQEAVVDAQVLGPPDIEQKVGLTGGHIFQGECLPAYMWSNRLTARTPMKGVYLCGACTYPGGSVIGINGRNAAMAVLRDLDGAR</sequence>